<feature type="compositionally biased region" description="Basic and acidic residues" evidence="2">
    <location>
        <begin position="325"/>
        <end position="334"/>
    </location>
</feature>
<proteinExistence type="predicted"/>
<feature type="region of interest" description="Disordered" evidence="2">
    <location>
        <begin position="288"/>
        <end position="407"/>
    </location>
</feature>
<dbReference type="STRING" id="1108050.A0A0B7FUZ4"/>
<keyword evidence="1" id="KW-0862">Zinc</keyword>
<keyword evidence="5" id="KW-1185">Reference proteome</keyword>
<gene>
    <name evidence="4" type="ORF">RSOLAG1IB_09264</name>
</gene>
<dbReference type="EMBL" id="LN679140">
    <property type="protein sequence ID" value="CEL59992.1"/>
    <property type="molecule type" value="Genomic_DNA"/>
</dbReference>
<feature type="compositionally biased region" description="Polar residues" evidence="2">
    <location>
        <begin position="304"/>
        <end position="316"/>
    </location>
</feature>
<feature type="region of interest" description="Disordered" evidence="2">
    <location>
        <begin position="103"/>
        <end position="236"/>
    </location>
</feature>
<dbReference type="InterPro" id="IPR052795">
    <property type="entry name" value="RREB1"/>
</dbReference>
<evidence type="ECO:0000256" key="2">
    <source>
        <dbReference type="SAM" id="MobiDB-lite"/>
    </source>
</evidence>
<feature type="region of interest" description="Disordered" evidence="2">
    <location>
        <begin position="1"/>
        <end position="72"/>
    </location>
</feature>
<evidence type="ECO:0000259" key="3">
    <source>
        <dbReference type="PROSITE" id="PS50157"/>
    </source>
</evidence>
<feature type="compositionally biased region" description="Polar residues" evidence="2">
    <location>
        <begin position="158"/>
        <end position="178"/>
    </location>
</feature>
<feature type="compositionally biased region" description="Low complexity" evidence="2">
    <location>
        <begin position="144"/>
        <end position="157"/>
    </location>
</feature>
<keyword evidence="1" id="KW-0863">Zinc-finger</keyword>
<feature type="region of interest" description="Disordered" evidence="2">
    <location>
        <begin position="690"/>
        <end position="751"/>
    </location>
</feature>
<dbReference type="PROSITE" id="PS50157">
    <property type="entry name" value="ZINC_FINGER_C2H2_2"/>
    <property type="match status" value="1"/>
</dbReference>
<dbReference type="PANTHER" id="PTHR46451">
    <property type="entry name" value="RAS-RESPONSIVE ELEMENT-BINDING PROTEIN 1"/>
    <property type="match status" value="1"/>
</dbReference>
<feature type="compositionally biased region" description="Basic residues" evidence="2">
    <location>
        <begin position="215"/>
        <end position="225"/>
    </location>
</feature>
<keyword evidence="1" id="KW-0479">Metal-binding</keyword>
<dbReference type="OrthoDB" id="6077919at2759"/>
<dbReference type="GO" id="GO:0001228">
    <property type="term" value="F:DNA-binding transcription activator activity, RNA polymerase II-specific"/>
    <property type="evidence" value="ECO:0007669"/>
    <property type="project" value="TreeGrafter"/>
</dbReference>
<dbReference type="AlphaFoldDB" id="A0A0B7FUZ4"/>
<feature type="compositionally biased region" description="Low complexity" evidence="2">
    <location>
        <begin position="536"/>
        <end position="549"/>
    </location>
</feature>
<feature type="compositionally biased region" description="Polar residues" evidence="2">
    <location>
        <begin position="524"/>
        <end position="535"/>
    </location>
</feature>
<dbReference type="PANTHER" id="PTHR46451:SF1">
    <property type="entry name" value="RAS-RESPONSIVE ELEMENT-BINDING PROTEIN 1"/>
    <property type="match status" value="1"/>
</dbReference>
<dbReference type="GO" id="GO:0000978">
    <property type="term" value="F:RNA polymerase II cis-regulatory region sequence-specific DNA binding"/>
    <property type="evidence" value="ECO:0007669"/>
    <property type="project" value="TreeGrafter"/>
</dbReference>
<feature type="compositionally biased region" description="Low complexity" evidence="2">
    <location>
        <begin position="715"/>
        <end position="735"/>
    </location>
</feature>
<feature type="domain" description="C2H2-type" evidence="3">
    <location>
        <begin position="229"/>
        <end position="256"/>
    </location>
</feature>
<reference evidence="4 5" key="1">
    <citation type="submission" date="2014-11" db="EMBL/GenBank/DDBJ databases">
        <authorList>
            <person name="Wibberg Daniel"/>
        </authorList>
    </citation>
    <scope>NUCLEOTIDE SEQUENCE [LARGE SCALE GENOMIC DNA]</scope>
    <source>
        <strain evidence="4">Rhizoctonia solani AG1-IB 7/3/14</strain>
    </source>
</reference>
<feature type="region of interest" description="Disordered" evidence="2">
    <location>
        <begin position="475"/>
        <end position="587"/>
    </location>
</feature>
<accession>A0A0B7FUZ4</accession>
<protein>
    <submittedName>
        <fullName evidence="4">Zinc finger protein Ci-ZF(C2H2)-42</fullName>
    </submittedName>
</protein>
<dbReference type="SMART" id="SM00355">
    <property type="entry name" value="ZnF_C2H2"/>
    <property type="match status" value="2"/>
</dbReference>
<feature type="compositionally biased region" description="Low complexity" evidence="2">
    <location>
        <begin position="385"/>
        <end position="407"/>
    </location>
</feature>
<sequence length="800" mass="85205">MHARRPILGPPGAKLTSLPGPDEQLDLYGATDTPVVRTDRLAPASFKPPPQIAQIARPSTQFQPPPPPDYSADLQFAELLMSDTDESLAQLRQLKLSAMVPGRVQHPKAKFAGAPSRAHARSSTSRFDMRFASHSIPMSPAMPPLSWSSSSNNSSPATVSTKLSVDQLSTDQSVSQPEQDVRPVKPKPKHEEQSPPPRSSPTEPASPSNTATKQRSTRPNRRSPAPRRQECTTCGKKFQRPCQLVTHIRSHTGEQPHACPVCSRRFSVLSNCQRHVKLCQKRSAKVLNPSEDDFGTDSPGVVTSFIQFPNDSSAPSQPAPVSETASRRSHEVPIRPKLVSRESGSAGSVVSAPGHRQNRAGSSSSGGSPVPKLEAPSMPRTLERSGSGSAVPVVPSSSTYPSSSSYGYQPSNTYGTYHQGAYESGTAFNNAYAGYNAPGSGYEQVPAGFKQNNVISNFEATSAAAYESLNPSFNAPSSGSGYEHSVPAYETTSPGYDRPESGYSQPRQPYAAAAATATTGPPHTIQSLPSPSHVQTTPHSTASPTTASHDGNSYFTSIPGMYAAPSARRPSVTSSVPSSRRSTTTYTQVQRDAIGFCDAGVTDTSNIGATNDPAAGPPIVASGPYYSSSSGLVASYEPQQLKQEETVSSDMAQQTWGKQQAYQTGYSDSQWTSAAATETPAYHAYHTESVSSSSDLAGPHESHVASTSTGYATFPQQQQQQPQQPHRQQLYLQTQGGYPDPSGQQQQHGTYGNAAYASRSAAYGVNSGVVSVPRHAHQDSSSYAWPGSESTWNTQSGYHS</sequence>
<feature type="region of interest" description="Disordered" evidence="2">
    <location>
        <begin position="773"/>
        <end position="800"/>
    </location>
</feature>
<dbReference type="PROSITE" id="PS00028">
    <property type="entry name" value="ZINC_FINGER_C2H2_1"/>
    <property type="match status" value="1"/>
</dbReference>
<dbReference type="InterPro" id="IPR036236">
    <property type="entry name" value="Znf_C2H2_sf"/>
</dbReference>
<feature type="compositionally biased region" description="Polar residues" evidence="2">
    <location>
        <begin position="200"/>
        <end position="214"/>
    </location>
</feature>
<evidence type="ECO:0000313" key="4">
    <source>
        <dbReference type="EMBL" id="CEL59992.1"/>
    </source>
</evidence>
<evidence type="ECO:0000313" key="5">
    <source>
        <dbReference type="Proteomes" id="UP000059188"/>
    </source>
</evidence>
<dbReference type="InterPro" id="IPR013087">
    <property type="entry name" value="Znf_C2H2_type"/>
</dbReference>
<dbReference type="GO" id="GO:0005634">
    <property type="term" value="C:nucleus"/>
    <property type="evidence" value="ECO:0007669"/>
    <property type="project" value="TreeGrafter"/>
</dbReference>
<feature type="compositionally biased region" description="Basic and acidic residues" evidence="2">
    <location>
        <begin position="179"/>
        <end position="193"/>
    </location>
</feature>
<evidence type="ECO:0000256" key="1">
    <source>
        <dbReference type="PROSITE-ProRule" id="PRU00042"/>
    </source>
</evidence>
<dbReference type="Proteomes" id="UP000059188">
    <property type="component" value="Unassembled WGS sequence"/>
</dbReference>
<dbReference type="SUPFAM" id="SSF57667">
    <property type="entry name" value="beta-beta-alpha zinc fingers"/>
    <property type="match status" value="1"/>
</dbReference>
<feature type="compositionally biased region" description="Polar residues" evidence="2">
    <location>
        <begin position="779"/>
        <end position="800"/>
    </location>
</feature>
<dbReference type="GO" id="GO:0008270">
    <property type="term" value="F:zinc ion binding"/>
    <property type="evidence" value="ECO:0007669"/>
    <property type="project" value="UniProtKB-KW"/>
</dbReference>
<feature type="compositionally biased region" description="Low complexity" evidence="2">
    <location>
        <begin position="563"/>
        <end position="585"/>
    </location>
</feature>
<dbReference type="Gene3D" id="3.30.160.60">
    <property type="entry name" value="Classic Zinc Finger"/>
    <property type="match status" value="2"/>
</dbReference>
<organism evidence="4 5">
    <name type="scientific">Thanatephorus cucumeris (strain AG1-IB / isolate 7/3/14)</name>
    <name type="common">Lettuce bottom rot fungus</name>
    <name type="synonym">Rhizoctonia solani</name>
    <dbReference type="NCBI Taxonomy" id="1108050"/>
    <lineage>
        <taxon>Eukaryota</taxon>
        <taxon>Fungi</taxon>
        <taxon>Dikarya</taxon>
        <taxon>Basidiomycota</taxon>
        <taxon>Agaricomycotina</taxon>
        <taxon>Agaricomycetes</taxon>
        <taxon>Cantharellales</taxon>
        <taxon>Ceratobasidiaceae</taxon>
        <taxon>Rhizoctonia</taxon>
        <taxon>Rhizoctonia solani AG-1</taxon>
    </lineage>
</organism>
<feature type="compositionally biased region" description="Low complexity" evidence="2">
    <location>
        <begin position="343"/>
        <end position="352"/>
    </location>
</feature>
<name>A0A0B7FUZ4_THACB</name>